<dbReference type="AlphaFoldDB" id="A0A7S7SM90"/>
<comment type="function">
    <text evidence="12">Plays a role in the flagellum-specific transport system.</text>
</comment>
<dbReference type="PRINTS" id="PR00951">
    <property type="entry name" value="FLGBIOSNFLIP"/>
</dbReference>
<keyword evidence="5 12" id="KW-0812">Transmembrane</keyword>
<evidence type="ECO:0000256" key="3">
    <source>
        <dbReference type="ARBA" id="ARBA00022448"/>
    </source>
</evidence>
<evidence type="ECO:0000256" key="11">
    <source>
        <dbReference type="ARBA" id="ARBA00023225"/>
    </source>
</evidence>
<gene>
    <name evidence="12 14" type="primary">fliP</name>
    <name evidence="14" type="ORF">IRI77_02450</name>
</gene>
<keyword evidence="9 12" id="KW-0472">Membrane</keyword>
<feature type="signal peptide" evidence="13">
    <location>
        <begin position="1"/>
        <end position="19"/>
    </location>
</feature>
<organism evidence="14 15">
    <name type="scientific">Paludibaculum fermentans</name>
    <dbReference type="NCBI Taxonomy" id="1473598"/>
    <lineage>
        <taxon>Bacteria</taxon>
        <taxon>Pseudomonadati</taxon>
        <taxon>Acidobacteriota</taxon>
        <taxon>Terriglobia</taxon>
        <taxon>Bryobacterales</taxon>
        <taxon>Bryobacteraceae</taxon>
        <taxon>Paludibaculum</taxon>
    </lineage>
</organism>
<dbReference type="PANTHER" id="PTHR30587:SF0">
    <property type="entry name" value="FLAGELLAR BIOSYNTHETIC PROTEIN FLIP"/>
    <property type="match status" value="1"/>
</dbReference>
<evidence type="ECO:0000256" key="8">
    <source>
        <dbReference type="ARBA" id="ARBA00022989"/>
    </source>
</evidence>
<keyword evidence="11 12" id="KW-1006">Bacterial flagellum protein export</keyword>
<evidence type="ECO:0000256" key="12">
    <source>
        <dbReference type="RuleBase" id="RU362069"/>
    </source>
</evidence>
<dbReference type="GO" id="GO:0009425">
    <property type="term" value="C:bacterial-type flagellum basal body"/>
    <property type="evidence" value="ECO:0007669"/>
    <property type="project" value="UniProtKB-SubCell"/>
</dbReference>
<evidence type="ECO:0000256" key="10">
    <source>
        <dbReference type="ARBA" id="ARBA00023143"/>
    </source>
</evidence>
<evidence type="ECO:0000256" key="13">
    <source>
        <dbReference type="SAM" id="SignalP"/>
    </source>
</evidence>
<evidence type="ECO:0000256" key="2">
    <source>
        <dbReference type="ARBA" id="ARBA00021714"/>
    </source>
</evidence>
<dbReference type="NCBIfam" id="TIGR01103">
    <property type="entry name" value="fliP"/>
    <property type="match status" value="1"/>
</dbReference>
<comment type="similarity">
    <text evidence="1 12">Belongs to the FliP/MopC/SpaP family.</text>
</comment>
<keyword evidence="14" id="KW-0282">Flagellum</keyword>
<evidence type="ECO:0000313" key="15">
    <source>
        <dbReference type="Proteomes" id="UP000593892"/>
    </source>
</evidence>
<feature type="transmembrane region" description="Helical" evidence="12">
    <location>
        <begin position="222"/>
        <end position="241"/>
    </location>
</feature>
<evidence type="ECO:0000313" key="14">
    <source>
        <dbReference type="EMBL" id="QOY88840.1"/>
    </source>
</evidence>
<feature type="transmembrane region" description="Helical" evidence="12">
    <location>
        <begin position="43"/>
        <end position="75"/>
    </location>
</feature>
<dbReference type="PANTHER" id="PTHR30587">
    <property type="entry name" value="FLAGELLAR BIOSYNTHETIC PROTEIN FLIP"/>
    <property type="match status" value="1"/>
</dbReference>
<dbReference type="PRINTS" id="PR01302">
    <property type="entry name" value="TYPE3IMPPROT"/>
</dbReference>
<keyword evidence="4 12" id="KW-1003">Cell membrane</keyword>
<feature type="chain" id="PRO_5032317096" description="Flagellar biosynthetic protein FliP" evidence="13">
    <location>
        <begin position="20"/>
        <end position="246"/>
    </location>
</feature>
<dbReference type="GO" id="GO:0005886">
    <property type="term" value="C:plasma membrane"/>
    <property type="evidence" value="ECO:0007669"/>
    <property type="project" value="UniProtKB-SubCell"/>
</dbReference>
<evidence type="ECO:0000256" key="7">
    <source>
        <dbReference type="ARBA" id="ARBA00022927"/>
    </source>
</evidence>
<dbReference type="PROSITE" id="PS51257">
    <property type="entry name" value="PROKAR_LIPOPROTEIN"/>
    <property type="match status" value="1"/>
</dbReference>
<dbReference type="InterPro" id="IPR005837">
    <property type="entry name" value="FliP"/>
</dbReference>
<evidence type="ECO:0000256" key="6">
    <source>
        <dbReference type="ARBA" id="ARBA00022795"/>
    </source>
</evidence>
<comment type="subcellular location">
    <subcellularLocation>
        <location evidence="12">Cell membrane</location>
        <topology evidence="12">Multi-pass membrane protein</topology>
    </subcellularLocation>
    <subcellularLocation>
        <location evidence="12">Bacterial flagellum basal body</location>
    </subcellularLocation>
</comment>
<dbReference type="GO" id="GO:0044781">
    <property type="term" value="P:bacterial-type flagellum organization"/>
    <property type="evidence" value="ECO:0007669"/>
    <property type="project" value="UniProtKB-UniRule"/>
</dbReference>
<dbReference type="InterPro" id="IPR005838">
    <property type="entry name" value="T3SS_IM_P"/>
</dbReference>
<dbReference type="EMBL" id="CP063849">
    <property type="protein sequence ID" value="QOY88840.1"/>
    <property type="molecule type" value="Genomic_DNA"/>
</dbReference>
<keyword evidence="13" id="KW-0732">Signal</keyword>
<dbReference type="GO" id="GO:0009306">
    <property type="term" value="P:protein secretion"/>
    <property type="evidence" value="ECO:0007669"/>
    <property type="project" value="UniProtKB-UniRule"/>
</dbReference>
<keyword evidence="8 12" id="KW-1133">Transmembrane helix</keyword>
<keyword evidence="7 12" id="KW-0653">Protein transport</keyword>
<evidence type="ECO:0000256" key="1">
    <source>
        <dbReference type="ARBA" id="ARBA00006257"/>
    </source>
</evidence>
<accession>A0A7S7SM90</accession>
<dbReference type="KEGG" id="pfer:IRI77_02450"/>
<reference evidence="14 15" key="1">
    <citation type="submission" date="2020-10" db="EMBL/GenBank/DDBJ databases">
        <title>Complete genome sequence of Paludibaculum fermentans P105T, a facultatively anaerobic acidobacterium capable of dissimilatory Fe(III) reduction.</title>
        <authorList>
            <person name="Dedysh S.N."/>
            <person name="Beletsky A.V."/>
            <person name="Kulichevskaya I.S."/>
            <person name="Mardanov A.V."/>
            <person name="Ravin N.V."/>
        </authorList>
    </citation>
    <scope>NUCLEOTIDE SEQUENCE [LARGE SCALE GENOMIC DNA]</scope>
    <source>
        <strain evidence="14 15">P105</strain>
    </source>
</reference>
<keyword evidence="15" id="KW-1185">Reference proteome</keyword>
<dbReference type="PROSITE" id="PS01061">
    <property type="entry name" value="FLIP_2"/>
    <property type="match status" value="1"/>
</dbReference>
<dbReference type="Proteomes" id="UP000593892">
    <property type="component" value="Chromosome"/>
</dbReference>
<name>A0A7S7SM90_PALFE</name>
<evidence type="ECO:0000256" key="9">
    <source>
        <dbReference type="ARBA" id="ARBA00023136"/>
    </source>
</evidence>
<feature type="transmembrane region" description="Helical" evidence="12">
    <location>
        <begin position="182"/>
        <end position="201"/>
    </location>
</feature>
<protein>
    <recommendedName>
        <fullName evidence="2 12">Flagellar biosynthetic protein FliP</fullName>
    </recommendedName>
</protein>
<keyword evidence="3 12" id="KW-0813">Transport</keyword>
<keyword evidence="14" id="KW-0969">Cilium</keyword>
<keyword evidence="6 12" id="KW-1005">Bacterial flagellum biogenesis</keyword>
<dbReference type="NCBIfam" id="NF009438">
    <property type="entry name" value="PRK12797.1"/>
    <property type="match status" value="1"/>
</dbReference>
<dbReference type="Pfam" id="PF00813">
    <property type="entry name" value="FliP"/>
    <property type="match status" value="1"/>
</dbReference>
<feature type="transmembrane region" description="Helical" evidence="12">
    <location>
        <begin position="87"/>
        <end position="107"/>
    </location>
</feature>
<sequence>MRSLLRTLPWLFVAQACIAAPAAPVLSPFGVNASGGATLSTPMQIVIMLTLMTLLPALIMSVTPFLRVVVVLHFLRQALGTQSTPSNQIIIGLSLFLAMLVMQPVAVQMYKDGWQPLEEGRITTSQAMDAGAIPLKQFLVKFVREADVRLFLDATHSPSPRNPQDVELRILIPAYILSELKAAFQIGAVLFLPFLVIDLLVSSVTLSLGMVQLPPVMISAPFKLLLFVLVDGWSLVIGSLLKSLQV</sequence>
<dbReference type="RefSeq" id="WP_194450503.1">
    <property type="nucleotide sequence ID" value="NZ_CP063849.1"/>
</dbReference>
<evidence type="ECO:0000256" key="4">
    <source>
        <dbReference type="ARBA" id="ARBA00022475"/>
    </source>
</evidence>
<keyword evidence="14" id="KW-0966">Cell projection</keyword>
<proteinExistence type="inferred from homology"/>
<keyword evidence="10" id="KW-0975">Bacterial flagellum</keyword>
<evidence type="ECO:0000256" key="5">
    <source>
        <dbReference type="ARBA" id="ARBA00022692"/>
    </source>
</evidence>